<name>A0A8C3I0E3_CHRPI</name>
<dbReference type="Pfam" id="PF07686">
    <property type="entry name" value="V-set"/>
    <property type="match status" value="1"/>
</dbReference>
<feature type="domain" description="Ig-like" evidence="4">
    <location>
        <begin position="14"/>
        <end position="116"/>
    </location>
</feature>
<keyword evidence="3" id="KW-1280">Immunoglobulin</keyword>
<dbReference type="InterPro" id="IPR050199">
    <property type="entry name" value="IgHV"/>
</dbReference>
<dbReference type="PANTHER" id="PTHR23266">
    <property type="entry name" value="IMMUNOGLOBULIN HEAVY CHAIN"/>
    <property type="match status" value="1"/>
</dbReference>
<reference evidence="5" key="2">
    <citation type="submission" date="2025-09" db="UniProtKB">
        <authorList>
            <consortium name="Ensembl"/>
        </authorList>
    </citation>
    <scope>IDENTIFICATION</scope>
</reference>
<keyword evidence="1" id="KW-0391">Immunity</keyword>
<dbReference type="OMA" id="EWIGVAY"/>
<dbReference type="InterPro" id="IPR036179">
    <property type="entry name" value="Ig-like_dom_sf"/>
</dbReference>
<proteinExistence type="predicted"/>
<evidence type="ECO:0000256" key="2">
    <source>
        <dbReference type="ARBA" id="ARBA00023130"/>
    </source>
</evidence>
<dbReference type="SUPFAM" id="SSF48726">
    <property type="entry name" value="Immunoglobulin"/>
    <property type="match status" value="1"/>
</dbReference>
<dbReference type="SMART" id="SM00406">
    <property type="entry name" value="IGv"/>
    <property type="match status" value="1"/>
</dbReference>
<reference evidence="5" key="1">
    <citation type="submission" date="2025-08" db="UniProtKB">
        <authorList>
            <consortium name="Ensembl"/>
        </authorList>
    </citation>
    <scope>IDENTIFICATION</scope>
</reference>
<sequence length="116" mass="12836">MDWRHQGMLVCLFPGVRSQIQLSGGGLKKPGDTLRLTCTVSGFSLTSFEVHWVRQPVGKGLDWMGVIWTGGGTAYSNALKNRLTITKDNSKSQVFLQLTGLQRGDTSVYYCARDTH</sequence>
<dbReference type="FunFam" id="2.60.40.10:FF:001878">
    <property type="entry name" value="Immunoglobulin heavy variable 1-4"/>
    <property type="match status" value="1"/>
</dbReference>
<keyword evidence="2" id="KW-1064">Adaptive immunity</keyword>
<evidence type="ECO:0000259" key="4">
    <source>
        <dbReference type="PROSITE" id="PS50835"/>
    </source>
</evidence>
<evidence type="ECO:0000313" key="6">
    <source>
        <dbReference type="Proteomes" id="UP000694380"/>
    </source>
</evidence>
<dbReference type="InterPro" id="IPR013106">
    <property type="entry name" value="Ig_V-set"/>
</dbReference>
<evidence type="ECO:0000256" key="1">
    <source>
        <dbReference type="ARBA" id="ARBA00022859"/>
    </source>
</evidence>
<accession>A0A8C3I0E3</accession>
<protein>
    <recommendedName>
        <fullName evidence="4">Ig-like domain-containing protein</fullName>
    </recommendedName>
</protein>
<evidence type="ECO:0000256" key="3">
    <source>
        <dbReference type="ARBA" id="ARBA00043265"/>
    </source>
</evidence>
<dbReference type="PROSITE" id="PS50835">
    <property type="entry name" value="IG_LIKE"/>
    <property type="match status" value="1"/>
</dbReference>
<keyword evidence="6" id="KW-1185">Reference proteome</keyword>
<dbReference type="InterPro" id="IPR013783">
    <property type="entry name" value="Ig-like_fold"/>
</dbReference>
<dbReference type="GO" id="GO:0005576">
    <property type="term" value="C:extracellular region"/>
    <property type="evidence" value="ECO:0007669"/>
    <property type="project" value="UniProtKB-ARBA"/>
</dbReference>
<dbReference type="Gene3D" id="2.60.40.10">
    <property type="entry name" value="Immunoglobulins"/>
    <property type="match status" value="1"/>
</dbReference>
<dbReference type="InterPro" id="IPR007110">
    <property type="entry name" value="Ig-like_dom"/>
</dbReference>
<dbReference type="Proteomes" id="UP000694380">
    <property type="component" value="Unplaced"/>
</dbReference>
<dbReference type="GeneTree" id="ENSGT01150000287008"/>
<evidence type="ECO:0000313" key="5">
    <source>
        <dbReference type="Ensembl" id="ENSCPBP00000026176.1"/>
    </source>
</evidence>
<dbReference type="AlphaFoldDB" id="A0A8C3I0E3"/>
<dbReference type="GO" id="GO:0002250">
    <property type="term" value="P:adaptive immune response"/>
    <property type="evidence" value="ECO:0007669"/>
    <property type="project" value="UniProtKB-KW"/>
</dbReference>
<dbReference type="Ensembl" id="ENSCPBT00000030827.1">
    <property type="protein sequence ID" value="ENSCPBP00000026176.1"/>
    <property type="gene ID" value="ENSCPBG00000018572.1"/>
</dbReference>
<dbReference type="GO" id="GO:0019814">
    <property type="term" value="C:immunoglobulin complex"/>
    <property type="evidence" value="ECO:0007669"/>
    <property type="project" value="UniProtKB-KW"/>
</dbReference>
<organism evidence="5 6">
    <name type="scientific">Chrysemys picta bellii</name>
    <name type="common">Western painted turtle</name>
    <name type="synonym">Emys bellii</name>
    <dbReference type="NCBI Taxonomy" id="8478"/>
    <lineage>
        <taxon>Eukaryota</taxon>
        <taxon>Metazoa</taxon>
        <taxon>Chordata</taxon>
        <taxon>Craniata</taxon>
        <taxon>Vertebrata</taxon>
        <taxon>Euteleostomi</taxon>
        <taxon>Archelosauria</taxon>
        <taxon>Testudinata</taxon>
        <taxon>Testudines</taxon>
        <taxon>Cryptodira</taxon>
        <taxon>Durocryptodira</taxon>
        <taxon>Testudinoidea</taxon>
        <taxon>Emydidae</taxon>
        <taxon>Chrysemys</taxon>
    </lineage>
</organism>